<dbReference type="InterPro" id="IPR007110">
    <property type="entry name" value="Ig-like_dom"/>
</dbReference>
<organism evidence="3 4">
    <name type="scientific">Ladona fulva</name>
    <name type="common">Scarce chaser dragonfly</name>
    <name type="synonym">Libellula fulva</name>
    <dbReference type="NCBI Taxonomy" id="123851"/>
    <lineage>
        <taxon>Eukaryota</taxon>
        <taxon>Metazoa</taxon>
        <taxon>Ecdysozoa</taxon>
        <taxon>Arthropoda</taxon>
        <taxon>Hexapoda</taxon>
        <taxon>Insecta</taxon>
        <taxon>Pterygota</taxon>
        <taxon>Palaeoptera</taxon>
        <taxon>Odonata</taxon>
        <taxon>Epiprocta</taxon>
        <taxon>Anisoptera</taxon>
        <taxon>Libelluloidea</taxon>
        <taxon>Libellulidae</taxon>
        <taxon>Ladona</taxon>
    </lineage>
</organism>
<evidence type="ECO:0000313" key="4">
    <source>
        <dbReference type="Proteomes" id="UP000792457"/>
    </source>
</evidence>
<dbReference type="InterPro" id="IPR036179">
    <property type="entry name" value="Ig-like_dom_sf"/>
</dbReference>
<evidence type="ECO:0000259" key="2">
    <source>
        <dbReference type="PROSITE" id="PS50835"/>
    </source>
</evidence>
<accession>A0A8K0KQ08</accession>
<dbReference type="OrthoDB" id="10253954at2759"/>
<gene>
    <name evidence="3" type="ORF">J437_LFUL006842</name>
</gene>
<name>A0A8K0KQ08_LADFU</name>
<keyword evidence="4" id="KW-1185">Reference proteome</keyword>
<evidence type="ECO:0000256" key="1">
    <source>
        <dbReference type="SAM" id="MobiDB-lite"/>
    </source>
</evidence>
<dbReference type="SUPFAM" id="SSF48726">
    <property type="entry name" value="Immunoglobulin"/>
    <property type="match status" value="1"/>
</dbReference>
<reference evidence="3" key="2">
    <citation type="submission" date="2017-10" db="EMBL/GenBank/DDBJ databases">
        <title>Ladona fulva Genome sequencing and assembly.</title>
        <authorList>
            <person name="Murali S."/>
            <person name="Richards S."/>
            <person name="Bandaranaike D."/>
            <person name="Bellair M."/>
            <person name="Blankenburg K."/>
            <person name="Chao H."/>
            <person name="Dinh H."/>
            <person name="Doddapaneni H."/>
            <person name="Dugan-Rocha S."/>
            <person name="Elkadiri S."/>
            <person name="Gnanaolivu R."/>
            <person name="Hernandez B."/>
            <person name="Skinner E."/>
            <person name="Javaid M."/>
            <person name="Lee S."/>
            <person name="Li M."/>
            <person name="Ming W."/>
            <person name="Munidasa M."/>
            <person name="Muniz J."/>
            <person name="Nguyen L."/>
            <person name="Hughes D."/>
            <person name="Osuji N."/>
            <person name="Pu L.-L."/>
            <person name="Puazo M."/>
            <person name="Qu C."/>
            <person name="Quiroz J."/>
            <person name="Raj R."/>
            <person name="Weissenberger G."/>
            <person name="Xin Y."/>
            <person name="Zou X."/>
            <person name="Han Y."/>
            <person name="Worley K."/>
            <person name="Muzny D."/>
            <person name="Gibbs R."/>
        </authorList>
    </citation>
    <scope>NUCLEOTIDE SEQUENCE</scope>
    <source>
        <strain evidence="3">Sampled in the wild</strain>
    </source>
</reference>
<dbReference type="AlphaFoldDB" id="A0A8K0KQ08"/>
<proteinExistence type="predicted"/>
<comment type="caution">
    <text evidence="3">The sequence shown here is derived from an EMBL/GenBank/DDBJ whole genome shotgun (WGS) entry which is preliminary data.</text>
</comment>
<dbReference type="InterPro" id="IPR013783">
    <property type="entry name" value="Ig-like_fold"/>
</dbReference>
<feature type="domain" description="Ig-like" evidence="2">
    <location>
        <begin position="22"/>
        <end position="80"/>
    </location>
</feature>
<dbReference type="EMBL" id="KZ309333">
    <property type="protein sequence ID" value="KAG8238319.1"/>
    <property type="molecule type" value="Genomic_DNA"/>
</dbReference>
<dbReference type="Proteomes" id="UP000792457">
    <property type="component" value="Unassembled WGS sequence"/>
</dbReference>
<dbReference type="PROSITE" id="PS50835">
    <property type="entry name" value="IG_LIKE"/>
    <property type="match status" value="1"/>
</dbReference>
<protein>
    <recommendedName>
        <fullName evidence="2">Ig-like domain-containing protein</fullName>
    </recommendedName>
</protein>
<reference evidence="3" key="1">
    <citation type="submission" date="2013-04" db="EMBL/GenBank/DDBJ databases">
        <authorList>
            <person name="Qu J."/>
            <person name="Murali S.C."/>
            <person name="Bandaranaike D."/>
            <person name="Bellair M."/>
            <person name="Blankenburg K."/>
            <person name="Chao H."/>
            <person name="Dinh H."/>
            <person name="Doddapaneni H."/>
            <person name="Downs B."/>
            <person name="Dugan-Rocha S."/>
            <person name="Elkadiri S."/>
            <person name="Gnanaolivu R.D."/>
            <person name="Hernandez B."/>
            <person name="Javaid M."/>
            <person name="Jayaseelan J.C."/>
            <person name="Lee S."/>
            <person name="Li M."/>
            <person name="Ming W."/>
            <person name="Munidasa M."/>
            <person name="Muniz J."/>
            <person name="Nguyen L."/>
            <person name="Ongeri F."/>
            <person name="Osuji N."/>
            <person name="Pu L.-L."/>
            <person name="Puazo M."/>
            <person name="Qu C."/>
            <person name="Quiroz J."/>
            <person name="Raj R."/>
            <person name="Weissenberger G."/>
            <person name="Xin Y."/>
            <person name="Zou X."/>
            <person name="Han Y."/>
            <person name="Richards S."/>
            <person name="Worley K."/>
            <person name="Muzny D."/>
            <person name="Gibbs R."/>
        </authorList>
    </citation>
    <scope>NUCLEOTIDE SEQUENCE</scope>
    <source>
        <strain evidence="3">Sampled in the wild</strain>
    </source>
</reference>
<dbReference type="Pfam" id="PF13927">
    <property type="entry name" value="Ig_3"/>
    <property type="match status" value="1"/>
</dbReference>
<dbReference type="Gene3D" id="2.60.40.10">
    <property type="entry name" value="Immunoglobulins"/>
    <property type="match status" value="1"/>
</dbReference>
<sequence length="80" mass="9112">MKSKCPYSSFSRPHEKLPAGFPRIVQSPTTKVVEIGHTAVLLCEASGTPPPRLHWLRDMVPLHIRAHPRYRTLEQGEQIE</sequence>
<feature type="compositionally biased region" description="Polar residues" evidence="1">
    <location>
        <begin position="1"/>
        <end position="11"/>
    </location>
</feature>
<evidence type="ECO:0000313" key="3">
    <source>
        <dbReference type="EMBL" id="KAG8238319.1"/>
    </source>
</evidence>
<feature type="region of interest" description="Disordered" evidence="1">
    <location>
        <begin position="1"/>
        <end position="21"/>
    </location>
</feature>